<dbReference type="GO" id="GO:0051537">
    <property type="term" value="F:2 iron, 2 sulfur cluster binding"/>
    <property type="evidence" value="ECO:0007669"/>
    <property type="project" value="UniProtKB-KW"/>
</dbReference>
<dbReference type="InterPro" id="IPR050584">
    <property type="entry name" value="Cholesterol_7-desaturase"/>
</dbReference>
<keyword evidence="3" id="KW-0150">Chloroplast</keyword>
<evidence type="ECO:0000256" key="4">
    <source>
        <dbReference type="ARBA" id="ARBA00022640"/>
    </source>
</evidence>
<keyword evidence="13 15" id="KW-0472">Membrane</keyword>
<keyword evidence="10" id="KW-0560">Oxidoreductase</keyword>
<evidence type="ECO:0000256" key="8">
    <source>
        <dbReference type="ARBA" id="ARBA00022946"/>
    </source>
</evidence>
<sequence>MDALSLLFPPRVSGPSLPPAAAAKVPLNSRRISGTRLAPRRWRRAARLSSVSAVAAETPRTEEAPSPSPSGEERFDWLDQWYPLAPVCDLDPRAPHGKTVLGLSVVAWYDRGAGEWRVFDDACPHRLAPLSEGRIDDKGRLQCVYHGWCFDGAGACKFIPQAPALGPQVHKNTKACVASYPCVVQNNILWFYPRAEPEYKDVLQRKRPPYIPEIDDPEFVTVYGIRDLFYGYDVLVENLMDPAHVPYAHKGLMRGIRKKEDPGRYLIGMFLFITVEYDVEGGGPMKMKIETANIGGFLSAADRGYFQFEAPCTFHGSPSRQEVHFLHHLALRAGQGNKKTPRILLVFFCIPVSPGRSRVIWAFPRNVGVWLDKIIPRWFYHINQNRILDSDIYLLHVEERKFAEVGLDNWQKACYVPTESDNMVIAFRSWFRKFCKNQVGWATPQVNQLPPTPTKDQLMERYWSHVAQCRSCSAALKAMKALEVALQVASVAVVGFLAVANGTLVTSTIQRAVVVSMAVLCFAASRWLANFIEKNFYFQDYVHAYK</sequence>
<dbReference type="GO" id="GO:0009507">
    <property type="term" value="C:chloroplast"/>
    <property type="evidence" value="ECO:0007669"/>
    <property type="project" value="UniProtKB-SubCell"/>
</dbReference>
<dbReference type="OrthoDB" id="426882at2759"/>
<keyword evidence="8" id="KW-0809">Transit peptide</keyword>
<reference evidence="17 18" key="1">
    <citation type="journal article" date="2019" name="Sci. Rep.">
        <title>A high-quality genome of Eragrostis curvula grass provides insights into Poaceae evolution and supports new strategies to enhance forage quality.</title>
        <authorList>
            <person name="Carballo J."/>
            <person name="Santos B.A.C.M."/>
            <person name="Zappacosta D."/>
            <person name="Garbus I."/>
            <person name="Selva J.P."/>
            <person name="Gallo C.A."/>
            <person name="Diaz A."/>
            <person name="Albertini E."/>
            <person name="Caccamo M."/>
            <person name="Echenique V."/>
        </authorList>
    </citation>
    <scope>NUCLEOTIDE SEQUENCE [LARGE SCALE GENOMIC DNA]</scope>
    <source>
        <strain evidence="18">cv. Victoria</strain>
        <tissue evidence="17">Leaf</tissue>
    </source>
</reference>
<keyword evidence="4" id="KW-0934">Plastid</keyword>
<dbReference type="GO" id="GO:0010277">
    <property type="term" value="F:chlorophyllide a oxygenase activity"/>
    <property type="evidence" value="ECO:0007669"/>
    <property type="project" value="InterPro"/>
</dbReference>
<name>A0A5J9W8P3_9POAL</name>
<dbReference type="GO" id="GO:0016020">
    <property type="term" value="C:membrane"/>
    <property type="evidence" value="ECO:0007669"/>
    <property type="project" value="UniProtKB-SubCell"/>
</dbReference>
<evidence type="ECO:0000256" key="12">
    <source>
        <dbReference type="ARBA" id="ARBA00023014"/>
    </source>
</evidence>
<feature type="transmembrane region" description="Helical" evidence="15">
    <location>
        <begin position="484"/>
        <end position="505"/>
    </location>
</feature>
<evidence type="ECO:0000256" key="10">
    <source>
        <dbReference type="ARBA" id="ARBA00023002"/>
    </source>
</evidence>
<dbReference type="PROSITE" id="PS51296">
    <property type="entry name" value="RIESKE"/>
    <property type="match status" value="1"/>
</dbReference>
<protein>
    <recommendedName>
        <fullName evidence="16">Rieske domain-containing protein</fullName>
    </recommendedName>
</protein>
<dbReference type="SUPFAM" id="SSF50022">
    <property type="entry name" value="ISP domain"/>
    <property type="match status" value="1"/>
</dbReference>
<dbReference type="InterPro" id="IPR017941">
    <property type="entry name" value="Rieske_2Fe-2S"/>
</dbReference>
<keyword evidence="9 15" id="KW-1133">Transmembrane helix</keyword>
<dbReference type="GO" id="GO:0046872">
    <property type="term" value="F:metal ion binding"/>
    <property type="evidence" value="ECO:0007669"/>
    <property type="project" value="UniProtKB-KW"/>
</dbReference>
<evidence type="ECO:0000256" key="2">
    <source>
        <dbReference type="ARBA" id="ARBA00004370"/>
    </source>
</evidence>
<evidence type="ECO:0000256" key="1">
    <source>
        <dbReference type="ARBA" id="ARBA00004229"/>
    </source>
</evidence>
<dbReference type="Gramene" id="TVU44508">
    <property type="protein sequence ID" value="TVU44508"/>
    <property type="gene ID" value="EJB05_03952"/>
</dbReference>
<keyword evidence="6" id="KW-0001">2Fe-2S</keyword>
<evidence type="ECO:0000256" key="5">
    <source>
        <dbReference type="ARBA" id="ARBA00022692"/>
    </source>
</evidence>
<evidence type="ECO:0000256" key="9">
    <source>
        <dbReference type="ARBA" id="ARBA00022989"/>
    </source>
</evidence>
<proteinExistence type="predicted"/>
<keyword evidence="5 15" id="KW-0812">Transmembrane</keyword>
<dbReference type="InterPro" id="IPR013626">
    <property type="entry name" value="PaO"/>
</dbReference>
<keyword evidence="7" id="KW-0479">Metal-binding</keyword>
<evidence type="ECO:0000256" key="3">
    <source>
        <dbReference type="ARBA" id="ARBA00022528"/>
    </source>
</evidence>
<dbReference type="Pfam" id="PF00355">
    <property type="entry name" value="Rieske"/>
    <property type="match status" value="1"/>
</dbReference>
<dbReference type="EMBL" id="RWGY01000004">
    <property type="protein sequence ID" value="TVU44508.1"/>
    <property type="molecule type" value="Genomic_DNA"/>
</dbReference>
<keyword evidence="12" id="KW-0411">Iron-sulfur</keyword>
<evidence type="ECO:0000256" key="14">
    <source>
        <dbReference type="SAM" id="MobiDB-lite"/>
    </source>
</evidence>
<evidence type="ECO:0000313" key="18">
    <source>
        <dbReference type="Proteomes" id="UP000324897"/>
    </source>
</evidence>
<keyword evidence="18" id="KW-1185">Reference proteome</keyword>
<organism evidence="17 18">
    <name type="scientific">Eragrostis curvula</name>
    <name type="common">weeping love grass</name>
    <dbReference type="NCBI Taxonomy" id="38414"/>
    <lineage>
        <taxon>Eukaryota</taxon>
        <taxon>Viridiplantae</taxon>
        <taxon>Streptophyta</taxon>
        <taxon>Embryophyta</taxon>
        <taxon>Tracheophyta</taxon>
        <taxon>Spermatophyta</taxon>
        <taxon>Magnoliopsida</taxon>
        <taxon>Liliopsida</taxon>
        <taxon>Poales</taxon>
        <taxon>Poaceae</taxon>
        <taxon>PACMAD clade</taxon>
        <taxon>Chloridoideae</taxon>
        <taxon>Eragrostideae</taxon>
        <taxon>Eragrostidinae</taxon>
        <taxon>Eragrostis</taxon>
    </lineage>
</organism>
<evidence type="ECO:0000256" key="13">
    <source>
        <dbReference type="ARBA" id="ARBA00023136"/>
    </source>
</evidence>
<comment type="subcellular location">
    <subcellularLocation>
        <location evidence="2">Membrane</location>
    </subcellularLocation>
    <subcellularLocation>
        <location evidence="1">Plastid</location>
        <location evidence="1">Chloroplast</location>
    </subcellularLocation>
</comment>
<dbReference type="PANTHER" id="PTHR21266:SF32">
    <property type="entry name" value="CHOLESTEROL 7-DESATURASE NVD"/>
    <property type="match status" value="1"/>
</dbReference>
<accession>A0A5J9W8P3</accession>
<keyword evidence="11" id="KW-0408">Iron</keyword>
<evidence type="ECO:0000256" key="6">
    <source>
        <dbReference type="ARBA" id="ARBA00022714"/>
    </source>
</evidence>
<dbReference type="PANTHER" id="PTHR21266">
    <property type="entry name" value="IRON-SULFUR DOMAIN CONTAINING PROTEIN"/>
    <property type="match status" value="1"/>
</dbReference>
<evidence type="ECO:0000256" key="15">
    <source>
        <dbReference type="SAM" id="Phobius"/>
    </source>
</evidence>
<dbReference type="Pfam" id="PF08417">
    <property type="entry name" value="PaO"/>
    <property type="match status" value="1"/>
</dbReference>
<evidence type="ECO:0000259" key="16">
    <source>
        <dbReference type="PROSITE" id="PS51296"/>
    </source>
</evidence>
<gene>
    <name evidence="17" type="ORF">EJB05_03952</name>
</gene>
<dbReference type="Gene3D" id="3.90.380.10">
    <property type="entry name" value="Naphthalene 1,2-dioxygenase Alpha Subunit, Chain A, domain 1"/>
    <property type="match status" value="1"/>
</dbReference>
<dbReference type="CDD" id="cd03480">
    <property type="entry name" value="Rieske_RO_Alpha_PaO"/>
    <property type="match status" value="1"/>
</dbReference>
<dbReference type="SUPFAM" id="SSF55961">
    <property type="entry name" value="Bet v1-like"/>
    <property type="match status" value="1"/>
</dbReference>
<dbReference type="AlphaFoldDB" id="A0A5J9W8P3"/>
<dbReference type="InterPro" id="IPR036922">
    <property type="entry name" value="Rieske_2Fe-2S_sf"/>
</dbReference>
<feature type="domain" description="Rieske" evidence="16">
    <location>
        <begin position="82"/>
        <end position="191"/>
    </location>
</feature>
<evidence type="ECO:0000256" key="11">
    <source>
        <dbReference type="ARBA" id="ARBA00023004"/>
    </source>
</evidence>
<dbReference type="Proteomes" id="UP000324897">
    <property type="component" value="Chromosome 5"/>
</dbReference>
<comment type="caution">
    <text evidence="17">The sequence shown here is derived from an EMBL/GenBank/DDBJ whole genome shotgun (WGS) entry which is preliminary data.</text>
</comment>
<feature type="region of interest" description="Disordered" evidence="14">
    <location>
        <begin position="53"/>
        <end position="72"/>
    </location>
</feature>
<evidence type="ECO:0000313" key="17">
    <source>
        <dbReference type="EMBL" id="TVU44508.1"/>
    </source>
</evidence>
<feature type="transmembrane region" description="Helical" evidence="15">
    <location>
        <begin position="512"/>
        <end position="529"/>
    </location>
</feature>
<dbReference type="Gene3D" id="2.102.10.10">
    <property type="entry name" value="Rieske [2Fe-2S] iron-sulphur domain"/>
    <property type="match status" value="1"/>
</dbReference>
<evidence type="ECO:0000256" key="7">
    <source>
        <dbReference type="ARBA" id="ARBA00022723"/>
    </source>
</evidence>